<dbReference type="OrthoDB" id="7355832at2"/>
<dbReference type="Gene3D" id="3.90.180.10">
    <property type="entry name" value="Medium-chain alcohol dehydrogenases, catalytic domain"/>
    <property type="match status" value="1"/>
</dbReference>
<dbReference type="InterPro" id="IPR020843">
    <property type="entry name" value="ER"/>
</dbReference>
<sequence>MQALMFDKTGDLAALKLIERPDPVAQPGEAVVEVMAAGLNPSDVKNVLGFFPAYTKPPRIPGRDFAGVVRQGPPELIGRRVWGTGLDLGFTGDGAHADFVKLPAAGCAPMPGKLSFAEAAACGVPYTTAYDGLIRAGVGPGKKLVVIGGNGAVGRAALALGKAMGARVVAAARRQSRLAKLDALGYETLALGAPDDFAALVAGKCSGGADVIFEATGAWLPAAVAACAKRGAICVIAPPGMGQPTVDFPVLEFYRRGLTLIGVNSLLNDTVASAKMLATFANWFDSGVLPPPPRPHSRPLRDALAAYAEVDAGFSEKIVLVRESAE</sequence>
<dbReference type="RefSeq" id="WP_088519705.1">
    <property type="nucleotide sequence ID" value="NZ_FYDG01000002.1"/>
</dbReference>
<dbReference type="PANTHER" id="PTHR44154">
    <property type="entry name" value="QUINONE OXIDOREDUCTASE"/>
    <property type="match status" value="1"/>
</dbReference>
<accession>A0A212QZT7</accession>
<dbReference type="Pfam" id="PF00107">
    <property type="entry name" value="ADH_zinc_N"/>
    <property type="match status" value="1"/>
</dbReference>
<dbReference type="Pfam" id="PF08240">
    <property type="entry name" value="ADH_N"/>
    <property type="match status" value="1"/>
</dbReference>
<dbReference type="SUPFAM" id="SSF50129">
    <property type="entry name" value="GroES-like"/>
    <property type="match status" value="1"/>
</dbReference>
<dbReference type="PANTHER" id="PTHR44154:SF1">
    <property type="entry name" value="QUINONE OXIDOREDUCTASE"/>
    <property type="match status" value="1"/>
</dbReference>
<reference evidence="4" key="1">
    <citation type="submission" date="2017-06" db="EMBL/GenBank/DDBJ databases">
        <authorList>
            <person name="Varghese N."/>
            <person name="Submissions S."/>
        </authorList>
    </citation>
    <scope>NUCLEOTIDE SEQUENCE [LARGE SCALE GENOMIC DNA]</scope>
    <source>
        <strain evidence="4">DSM 137</strain>
    </source>
</reference>
<dbReference type="EMBL" id="FYDG01000002">
    <property type="protein sequence ID" value="SNB65219.1"/>
    <property type="molecule type" value="Genomic_DNA"/>
</dbReference>
<dbReference type="InterPro" id="IPR013154">
    <property type="entry name" value="ADH-like_N"/>
</dbReference>
<dbReference type="SUPFAM" id="SSF51735">
    <property type="entry name" value="NAD(P)-binding Rossmann-fold domains"/>
    <property type="match status" value="1"/>
</dbReference>
<dbReference type="GO" id="GO:0016491">
    <property type="term" value="F:oxidoreductase activity"/>
    <property type="evidence" value="ECO:0007669"/>
    <property type="project" value="InterPro"/>
</dbReference>
<evidence type="ECO:0000313" key="3">
    <source>
        <dbReference type="EMBL" id="SNB65219.1"/>
    </source>
</evidence>
<keyword evidence="1" id="KW-0521">NADP</keyword>
<dbReference type="Gene3D" id="3.40.50.720">
    <property type="entry name" value="NAD(P)-binding Rossmann-like Domain"/>
    <property type="match status" value="1"/>
</dbReference>
<dbReference type="SMART" id="SM00829">
    <property type="entry name" value="PKS_ER"/>
    <property type="match status" value="1"/>
</dbReference>
<dbReference type="InterPro" id="IPR051603">
    <property type="entry name" value="Zinc-ADH_QOR/CCCR"/>
</dbReference>
<feature type="domain" description="Enoyl reductase (ER)" evidence="2">
    <location>
        <begin position="10"/>
        <end position="320"/>
    </location>
</feature>
<gene>
    <name evidence="3" type="ORF">SAMN06265338_102171</name>
</gene>
<protein>
    <submittedName>
        <fullName evidence="3">NADPH:quinone reductase</fullName>
    </submittedName>
</protein>
<dbReference type="Proteomes" id="UP000198418">
    <property type="component" value="Unassembled WGS sequence"/>
</dbReference>
<name>A0A212QZT7_RHOAC</name>
<dbReference type="AlphaFoldDB" id="A0A212QZT7"/>
<evidence type="ECO:0000259" key="2">
    <source>
        <dbReference type="SMART" id="SM00829"/>
    </source>
</evidence>
<dbReference type="InterPro" id="IPR011032">
    <property type="entry name" value="GroES-like_sf"/>
</dbReference>
<dbReference type="InterPro" id="IPR013149">
    <property type="entry name" value="ADH-like_C"/>
</dbReference>
<proteinExistence type="predicted"/>
<evidence type="ECO:0000313" key="4">
    <source>
        <dbReference type="Proteomes" id="UP000198418"/>
    </source>
</evidence>
<dbReference type="CDD" id="cd05188">
    <property type="entry name" value="MDR"/>
    <property type="match status" value="1"/>
</dbReference>
<organism evidence="3 4">
    <name type="scientific">Rhodoblastus acidophilus</name>
    <name type="common">Rhodopseudomonas acidophila</name>
    <dbReference type="NCBI Taxonomy" id="1074"/>
    <lineage>
        <taxon>Bacteria</taxon>
        <taxon>Pseudomonadati</taxon>
        <taxon>Pseudomonadota</taxon>
        <taxon>Alphaproteobacteria</taxon>
        <taxon>Hyphomicrobiales</taxon>
        <taxon>Rhodoblastaceae</taxon>
        <taxon>Rhodoblastus</taxon>
    </lineage>
</organism>
<keyword evidence="4" id="KW-1185">Reference proteome</keyword>
<evidence type="ECO:0000256" key="1">
    <source>
        <dbReference type="ARBA" id="ARBA00022857"/>
    </source>
</evidence>
<dbReference type="InterPro" id="IPR036291">
    <property type="entry name" value="NAD(P)-bd_dom_sf"/>
</dbReference>